<organism evidence="1 4">
    <name type="scientific">Candidatus Phosphoribacter hodrii</name>
    <dbReference type="NCBI Taxonomy" id="2953743"/>
    <lineage>
        <taxon>Bacteria</taxon>
        <taxon>Bacillati</taxon>
        <taxon>Actinomycetota</taxon>
        <taxon>Actinomycetes</taxon>
        <taxon>Micrococcales</taxon>
        <taxon>Dermatophilaceae</taxon>
        <taxon>Candidatus Phosphoribacter</taxon>
    </lineage>
</organism>
<proteinExistence type="predicted"/>
<name>A0A934X4R0_9MICO</name>
<evidence type="ECO:0000313" key="1">
    <source>
        <dbReference type="EMBL" id="MBK6301061.1"/>
    </source>
</evidence>
<evidence type="ECO:0000313" key="4">
    <source>
        <dbReference type="Proteomes" id="UP000718281"/>
    </source>
</evidence>
<dbReference type="Proteomes" id="UP000726105">
    <property type="component" value="Unassembled WGS sequence"/>
</dbReference>
<dbReference type="AlphaFoldDB" id="A0A934X4R0"/>
<dbReference type="EMBL" id="JADKGK010000024">
    <property type="protein sequence ID" value="MBL0005113.1"/>
    <property type="molecule type" value="Genomic_DNA"/>
</dbReference>
<reference evidence="4 5" key="1">
    <citation type="submission" date="2020-10" db="EMBL/GenBank/DDBJ databases">
        <title>Connecting structure to function with the recovery of over 1000 high-quality activated sludge metagenome-assembled genomes encoding full-length rRNA genes using long-read sequencing.</title>
        <authorList>
            <person name="Singleton C.M."/>
            <person name="Petriglieri F."/>
            <person name="Kristensen J.M."/>
            <person name="Kirkegaard R.H."/>
            <person name="Michaelsen T.Y."/>
            <person name="Andersen M.H."/>
            <person name="Karst S.M."/>
            <person name="Dueholm M.S."/>
            <person name="Nielsen P.H."/>
            <person name="Albertsen M."/>
        </authorList>
    </citation>
    <scope>NUCLEOTIDE SEQUENCE [LARGE SCALE GENOMIC DNA]</scope>
    <source>
        <strain evidence="1">AalE_18-Q3-R2-46_BAT3C.188</strain>
        <strain evidence="2">Ega_18-Q3-R5-49_MAXAC.001</strain>
        <strain evidence="3">Ribe_18-Q3-R11-54_MAXAC.001</strain>
    </source>
</reference>
<protein>
    <submittedName>
        <fullName evidence="1">Uncharacterized protein</fullName>
    </submittedName>
</protein>
<dbReference type="EMBL" id="JADJIB010000001">
    <property type="protein sequence ID" value="MBK7271792.1"/>
    <property type="molecule type" value="Genomic_DNA"/>
</dbReference>
<gene>
    <name evidence="1" type="ORF">IPF40_08405</name>
    <name evidence="2" type="ORF">IPI13_01005</name>
    <name evidence="3" type="ORF">IPP00_14440</name>
</gene>
<comment type="caution">
    <text evidence="1">The sequence shown here is derived from an EMBL/GenBank/DDBJ whole genome shotgun (WGS) entry which is preliminary data.</text>
</comment>
<dbReference type="EMBL" id="JADIXZ010000004">
    <property type="protein sequence ID" value="MBK6301061.1"/>
    <property type="molecule type" value="Genomic_DNA"/>
</dbReference>
<sequence>MVSVAGNVSVPVTLTVVTEFAGLKPRLREEAAPTVLKGLLDMGIADGPKGVRVRPASPVGGARCGW</sequence>
<dbReference type="Proteomes" id="UP000718281">
    <property type="component" value="Unassembled WGS sequence"/>
</dbReference>
<dbReference type="Proteomes" id="UP000886632">
    <property type="component" value="Unassembled WGS sequence"/>
</dbReference>
<evidence type="ECO:0000313" key="2">
    <source>
        <dbReference type="EMBL" id="MBK7271792.1"/>
    </source>
</evidence>
<evidence type="ECO:0000313" key="5">
    <source>
        <dbReference type="Proteomes" id="UP000726105"/>
    </source>
</evidence>
<accession>A0A934X4R0</accession>
<evidence type="ECO:0000313" key="3">
    <source>
        <dbReference type="EMBL" id="MBL0005113.1"/>
    </source>
</evidence>